<dbReference type="Pfam" id="PF01535">
    <property type="entry name" value="PPR"/>
    <property type="match status" value="1"/>
</dbReference>
<dbReference type="NCBIfam" id="TIGR00756">
    <property type="entry name" value="PPR"/>
    <property type="match status" value="2"/>
</dbReference>
<evidence type="ECO:0008006" key="5">
    <source>
        <dbReference type="Google" id="ProtNLM"/>
    </source>
</evidence>
<dbReference type="GO" id="GO:0009658">
    <property type="term" value="P:chloroplast organization"/>
    <property type="evidence" value="ECO:0007669"/>
    <property type="project" value="InterPro"/>
</dbReference>
<dbReference type="Proteomes" id="UP001346149">
    <property type="component" value="Unassembled WGS sequence"/>
</dbReference>
<dbReference type="InterPro" id="IPR044190">
    <property type="entry name" value="THA8-like"/>
</dbReference>
<feature type="repeat" description="PPR" evidence="2">
    <location>
        <begin position="131"/>
        <end position="165"/>
    </location>
</feature>
<dbReference type="GO" id="GO:0000373">
    <property type="term" value="P:Group II intron splicing"/>
    <property type="evidence" value="ECO:0007669"/>
    <property type="project" value="InterPro"/>
</dbReference>
<evidence type="ECO:0000256" key="1">
    <source>
        <dbReference type="ARBA" id="ARBA00022737"/>
    </source>
</evidence>
<organism evidence="3 4">
    <name type="scientific">Trapa natans</name>
    <name type="common">Water chestnut</name>
    <dbReference type="NCBI Taxonomy" id="22666"/>
    <lineage>
        <taxon>Eukaryota</taxon>
        <taxon>Viridiplantae</taxon>
        <taxon>Streptophyta</taxon>
        <taxon>Embryophyta</taxon>
        <taxon>Tracheophyta</taxon>
        <taxon>Spermatophyta</taxon>
        <taxon>Magnoliopsida</taxon>
        <taxon>eudicotyledons</taxon>
        <taxon>Gunneridae</taxon>
        <taxon>Pentapetalae</taxon>
        <taxon>rosids</taxon>
        <taxon>malvids</taxon>
        <taxon>Myrtales</taxon>
        <taxon>Lythraceae</taxon>
        <taxon>Trapa</taxon>
    </lineage>
</organism>
<dbReference type="Gene3D" id="1.25.40.10">
    <property type="entry name" value="Tetratricopeptide repeat domain"/>
    <property type="match status" value="1"/>
</dbReference>
<keyword evidence="1" id="KW-0677">Repeat</keyword>
<sequence length="255" mass="29194">MISAPMDFPMSIPFLKTTAPGLGCTHGHIPLLICLPRRPMPNHVTCGLRGVGRRGTLWRSDMPSLEAIQAVQSLKLVKSTPRLGQIMSEKISRLLKADLLNVLAELRRQNELDLALTVFKHIQNEVWYKPDLELYCDMIQLFGMNKMIEMAEALFSELRKFRLQPDTRAYTEMIGAYFKVGLIGKAMETYEMMKSEGCKPNRLTLTILIRNLESYGDEALAADVMRECALYMDFPQKFFVEVKRKYPKKKSLNLV</sequence>
<dbReference type="Pfam" id="PF13041">
    <property type="entry name" value="PPR_2"/>
    <property type="match status" value="1"/>
</dbReference>
<dbReference type="PANTHER" id="PTHR47594">
    <property type="entry name" value="PPR CONTAINING PLANT-LIKE PROTEIN"/>
    <property type="match status" value="1"/>
</dbReference>
<feature type="repeat" description="PPR" evidence="2">
    <location>
        <begin position="166"/>
        <end position="200"/>
    </location>
</feature>
<evidence type="ECO:0000313" key="4">
    <source>
        <dbReference type="Proteomes" id="UP001346149"/>
    </source>
</evidence>
<dbReference type="GO" id="GO:0003723">
    <property type="term" value="F:RNA binding"/>
    <property type="evidence" value="ECO:0007669"/>
    <property type="project" value="InterPro"/>
</dbReference>
<keyword evidence="4" id="KW-1185">Reference proteome</keyword>
<dbReference type="InterPro" id="IPR011990">
    <property type="entry name" value="TPR-like_helical_dom_sf"/>
</dbReference>
<evidence type="ECO:0000256" key="2">
    <source>
        <dbReference type="PROSITE-ProRule" id="PRU00708"/>
    </source>
</evidence>
<comment type="caution">
    <text evidence="3">The sequence shown here is derived from an EMBL/GenBank/DDBJ whole genome shotgun (WGS) entry which is preliminary data.</text>
</comment>
<name>A0AAN7LI65_TRANT</name>
<dbReference type="PANTHER" id="PTHR47594:SF5">
    <property type="entry name" value="PENTACOTRIPEPTIDE-REPEAT REGION OF PRORP DOMAIN-CONTAINING PROTEIN"/>
    <property type="match status" value="1"/>
</dbReference>
<dbReference type="AlphaFoldDB" id="A0AAN7LI65"/>
<evidence type="ECO:0000313" key="3">
    <source>
        <dbReference type="EMBL" id="KAK4781450.1"/>
    </source>
</evidence>
<dbReference type="PROSITE" id="PS51375">
    <property type="entry name" value="PPR"/>
    <property type="match status" value="2"/>
</dbReference>
<gene>
    <name evidence="3" type="ORF">SAY86_015552</name>
</gene>
<reference evidence="3 4" key="1">
    <citation type="journal article" date="2023" name="Hortic Res">
        <title>Pangenome of water caltrop reveals structural variations and asymmetric subgenome divergence after allopolyploidization.</title>
        <authorList>
            <person name="Zhang X."/>
            <person name="Chen Y."/>
            <person name="Wang L."/>
            <person name="Yuan Y."/>
            <person name="Fang M."/>
            <person name="Shi L."/>
            <person name="Lu R."/>
            <person name="Comes H.P."/>
            <person name="Ma Y."/>
            <person name="Chen Y."/>
            <person name="Huang G."/>
            <person name="Zhou Y."/>
            <person name="Zheng Z."/>
            <person name="Qiu Y."/>
        </authorList>
    </citation>
    <scope>NUCLEOTIDE SEQUENCE [LARGE SCALE GENOMIC DNA]</scope>
    <source>
        <strain evidence="3">F231</strain>
    </source>
</reference>
<dbReference type="EMBL" id="JAXQNO010000016">
    <property type="protein sequence ID" value="KAK4781450.1"/>
    <property type="molecule type" value="Genomic_DNA"/>
</dbReference>
<protein>
    <recommendedName>
        <fullName evidence="5">Pentatricopeptide repeat-containing protein</fullName>
    </recommendedName>
</protein>
<proteinExistence type="predicted"/>
<dbReference type="InterPro" id="IPR002885">
    <property type="entry name" value="PPR_rpt"/>
</dbReference>
<accession>A0AAN7LI65</accession>